<reference evidence="2" key="1">
    <citation type="submission" date="2021-02" db="EMBL/GenBank/DDBJ databases">
        <authorList>
            <person name="Nowell W R."/>
        </authorList>
    </citation>
    <scope>NUCLEOTIDE SEQUENCE</scope>
    <source>
        <strain evidence="2">Ploen Becks lab</strain>
    </source>
</reference>
<proteinExistence type="predicted"/>
<keyword evidence="1" id="KW-0175">Coiled coil</keyword>
<evidence type="ECO:0000313" key="2">
    <source>
        <dbReference type="EMBL" id="CAF0914531.1"/>
    </source>
</evidence>
<feature type="coiled-coil region" evidence="1">
    <location>
        <begin position="6"/>
        <end position="36"/>
    </location>
</feature>
<keyword evidence="3" id="KW-1185">Reference proteome</keyword>
<accession>A0A814AM38</accession>
<protein>
    <submittedName>
        <fullName evidence="2">Uncharacterized protein</fullName>
    </submittedName>
</protein>
<feature type="non-terminal residue" evidence="2">
    <location>
        <position position="345"/>
    </location>
</feature>
<sequence length="345" mass="40224">MKRREASEVNKRTQNLTNEISALNNLIQEINELYEQEDYEKALNKCIEGESKAPNNKITFWYMKALCLENLKKNDEALGIVHQILQLDPNHKGAKAWIAGDEFDKIFNPDITLVNPEMLTKLEQYASSLAENNILIGSINKMCQKFDGNLNIVKSALNYQKIFKIEEEKKEKDLENKIDFGQLNGSLSEILSNEGLKDKLKDLKEEAKDLKSNNAQDFTKFSKLFHFLSRLNDINKKFIPKIQKICSIISIKYEYLEFYFLMFDQINSDEDEDEKEKNTNIPELDIDFPPFVQYSFDKKSKPLGQILDELVLDMRNDSIAKTNLRQETIEKYIDLEEKDFFLALN</sequence>
<comment type="caution">
    <text evidence="2">The sequence shown here is derived from an EMBL/GenBank/DDBJ whole genome shotgun (WGS) entry which is preliminary data.</text>
</comment>
<dbReference type="Proteomes" id="UP000663879">
    <property type="component" value="Unassembled WGS sequence"/>
</dbReference>
<name>A0A814AM38_9BILA</name>
<dbReference type="EMBL" id="CAJNOC010002131">
    <property type="protein sequence ID" value="CAF0914531.1"/>
    <property type="molecule type" value="Genomic_DNA"/>
</dbReference>
<feature type="coiled-coil region" evidence="1">
    <location>
        <begin position="193"/>
        <end position="220"/>
    </location>
</feature>
<dbReference type="InterPro" id="IPR011990">
    <property type="entry name" value="TPR-like_helical_dom_sf"/>
</dbReference>
<organism evidence="2 3">
    <name type="scientific">Brachionus calyciflorus</name>
    <dbReference type="NCBI Taxonomy" id="104777"/>
    <lineage>
        <taxon>Eukaryota</taxon>
        <taxon>Metazoa</taxon>
        <taxon>Spiralia</taxon>
        <taxon>Gnathifera</taxon>
        <taxon>Rotifera</taxon>
        <taxon>Eurotatoria</taxon>
        <taxon>Monogononta</taxon>
        <taxon>Pseudotrocha</taxon>
        <taxon>Ploima</taxon>
        <taxon>Brachionidae</taxon>
        <taxon>Brachionus</taxon>
    </lineage>
</organism>
<dbReference type="AlphaFoldDB" id="A0A814AM38"/>
<evidence type="ECO:0000313" key="3">
    <source>
        <dbReference type="Proteomes" id="UP000663879"/>
    </source>
</evidence>
<evidence type="ECO:0000256" key="1">
    <source>
        <dbReference type="SAM" id="Coils"/>
    </source>
</evidence>
<dbReference type="SUPFAM" id="SSF48452">
    <property type="entry name" value="TPR-like"/>
    <property type="match status" value="1"/>
</dbReference>
<gene>
    <name evidence="2" type="ORF">OXX778_LOCUS12077</name>
</gene>
<dbReference type="Gene3D" id="1.25.40.10">
    <property type="entry name" value="Tetratricopeptide repeat domain"/>
    <property type="match status" value="1"/>
</dbReference>